<dbReference type="PROSITE" id="PS00723">
    <property type="entry name" value="POLYPRENYL_SYNTHASE_1"/>
    <property type="match status" value="1"/>
</dbReference>
<dbReference type="Proteomes" id="UP000259221">
    <property type="component" value="Unassembled WGS sequence"/>
</dbReference>
<comment type="similarity">
    <text evidence="2 6">Belongs to the FPP/GGPP synthase family.</text>
</comment>
<sequence>MSTLTDYHCTLNDIESRIRTLILQQFSTTAASNLSSTCATTLQKVVEQAIMSSEGGKRLRALLLLSTFQAVSGDADTNEIQQQAIFDVACALEVFQTAALIHDDIIDESALRRGKPSAYCALSSAYNDQHIGTGLGLMLGDLLATASFVITNAASQHFVYSKEILEAFADMQKNVGVGQVLDLSIEMMQLDNPKQLAESSLNVFRWKTASYTTVAPLTLGFLAGHIPPQEAYELAQRIGDPLGIAFQIADDLIDIVSDSKHTGKPIGGDIREGKRAVLLADALQYGSATEQSVLRKAYTGASRSDDDVKQIIQIYYTSGAIDRSKQRIMELWNQSQQAIETSKLSDNAKTILHTVSERFIPEAWRNVQ</sequence>
<evidence type="ECO:0000256" key="2">
    <source>
        <dbReference type="ARBA" id="ARBA00006706"/>
    </source>
</evidence>
<comment type="cofactor">
    <cofactor evidence="1">
        <name>Mg(2+)</name>
        <dbReference type="ChEBI" id="CHEBI:18420"/>
    </cofactor>
</comment>
<dbReference type="PROSITE" id="PS00444">
    <property type="entry name" value="POLYPRENYL_SYNTHASE_2"/>
    <property type="match status" value="1"/>
</dbReference>
<evidence type="ECO:0000256" key="5">
    <source>
        <dbReference type="ARBA" id="ARBA00022842"/>
    </source>
</evidence>
<keyword evidence="5" id="KW-0460">Magnesium</keyword>
<gene>
    <name evidence="7" type="ORF">AXE77_00770</name>
</gene>
<dbReference type="AlphaFoldDB" id="A0A3E1J144"/>
<dbReference type="GO" id="GO:0008299">
    <property type="term" value="P:isoprenoid biosynthetic process"/>
    <property type="evidence" value="ECO:0007669"/>
    <property type="project" value="InterPro"/>
</dbReference>
<evidence type="ECO:0000256" key="3">
    <source>
        <dbReference type="ARBA" id="ARBA00022679"/>
    </source>
</evidence>
<dbReference type="EMBL" id="LRTV01000001">
    <property type="protein sequence ID" value="RFD80086.1"/>
    <property type="molecule type" value="Genomic_DNA"/>
</dbReference>
<dbReference type="Gene3D" id="1.10.600.10">
    <property type="entry name" value="Farnesyl Diphosphate Synthase"/>
    <property type="match status" value="1"/>
</dbReference>
<dbReference type="Pfam" id="PF00348">
    <property type="entry name" value="polyprenyl_synt"/>
    <property type="match status" value="1"/>
</dbReference>
<proteinExistence type="inferred from homology"/>
<dbReference type="PANTHER" id="PTHR12001:SF85">
    <property type="entry name" value="SHORT CHAIN ISOPRENYL DIPHOSPHATE SYNTHASE"/>
    <property type="match status" value="1"/>
</dbReference>
<reference evidence="7 8" key="1">
    <citation type="submission" date="2016-02" db="EMBL/GenBank/DDBJ databases">
        <authorList>
            <person name="Alioto T."/>
            <person name="Alioto T."/>
        </authorList>
    </citation>
    <scope>NUCLEOTIDE SEQUENCE [LARGE SCALE GENOMIC DNA]</scope>
    <source>
        <strain evidence="7 8">NR010</strain>
    </source>
</reference>
<name>A0A3E1J144_GARVA</name>
<dbReference type="PANTHER" id="PTHR12001">
    <property type="entry name" value="GERANYLGERANYL PYROPHOSPHATE SYNTHASE"/>
    <property type="match status" value="1"/>
</dbReference>
<dbReference type="SFLD" id="SFLDS00005">
    <property type="entry name" value="Isoprenoid_Synthase_Type_I"/>
    <property type="match status" value="1"/>
</dbReference>
<evidence type="ECO:0000313" key="8">
    <source>
        <dbReference type="Proteomes" id="UP000259221"/>
    </source>
</evidence>
<dbReference type="InterPro" id="IPR000092">
    <property type="entry name" value="Polyprenyl_synt"/>
</dbReference>
<evidence type="ECO:0000256" key="6">
    <source>
        <dbReference type="RuleBase" id="RU004466"/>
    </source>
</evidence>
<dbReference type="InterPro" id="IPR008949">
    <property type="entry name" value="Isoprenoid_synthase_dom_sf"/>
</dbReference>
<dbReference type="GO" id="GO:0004659">
    <property type="term" value="F:prenyltransferase activity"/>
    <property type="evidence" value="ECO:0007669"/>
    <property type="project" value="InterPro"/>
</dbReference>
<protein>
    <submittedName>
        <fullName evidence="7">Serralysin</fullName>
    </submittedName>
</protein>
<dbReference type="InterPro" id="IPR033749">
    <property type="entry name" value="Polyprenyl_synt_CS"/>
</dbReference>
<dbReference type="GO" id="GO:0046872">
    <property type="term" value="F:metal ion binding"/>
    <property type="evidence" value="ECO:0007669"/>
    <property type="project" value="UniProtKB-KW"/>
</dbReference>
<comment type="caution">
    <text evidence="7">The sequence shown here is derived from an EMBL/GenBank/DDBJ whole genome shotgun (WGS) entry which is preliminary data.</text>
</comment>
<accession>A0A3E1J144</accession>
<dbReference type="CDD" id="cd00685">
    <property type="entry name" value="Trans_IPPS_HT"/>
    <property type="match status" value="1"/>
</dbReference>
<evidence type="ECO:0000256" key="1">
    <source>
        <dbReference type="ARBA" id="ARBA00001946"/>
    </source>
</evidence>
<dbReference type="SUPFAM" id="SSF48576">
    <property type="entry name" value="Terpenoid synthases"/>
    <property type="match status" value="1"/>
</dbReference>
<dbReference type="RefSeq" id="WP_116711677.1">
    <property type="nucleotide sequence ID" value="NZ_LRTV01000001.1"/>
</dbReference>
<keyword evidence="4" id="KW-0479">Metal-binding</keyword>
<dbReference type="OrthoDB" id="4497239at2"/>
<evidence type="ECO:0000256" key="4">
    <source>
        <dbReference type="ARBA" id="ARBA00022723"/>
    </source>
</evidence>
<evidence type="ECO:0000313" key="7">
    <source>
        <dbReference type="EMBL" id="RFD80086.1"/>
    </source>
</evidence>
<organism evidence="7 8">
    <name type="scientific">Gardnerella vaginalis</name>
    <dbReference type="NCBI Taxonomy" id="2702"/>
    <lineage>
        <taxon>Bacteria</taxon>
        <taxon>Bacillati</taxon>
        <taxon>Actinomycetota</taxon>
        <taxon>Actinomycetes</taxon>
        <taxon>Bifidobacteriales</taxon>
        <taxon>Bifidobacteriaceae</taxon>
        <taxon>Gardnerella</taxon>
    </lineage>
</organism>
<keyword evidence="3 6" id="KW-0808">Transferase</keyword>